<evidence type="ECO:0000313" key="2">
    <source>
        <dbReference type="Proteomes" id="UP000516304"/>
    </source>
</evidence>
<protein>
    <submittedName>
        <fullName evidence="1">Uncharacterized protein</fullName>
    </submittedName>
</protein>
<dbReference type="AlphaFoldDB" id="A0A7G2D5U6"/>
<name>A0A7G2D5U6_9EURY</name>
<sequence length="49" mass="5621">MGKFRAFAPESKCILTIAPEEFQIRPNFPMHLGAFPRGKLFYAQTSIYV</sequence>
<evidence type="ECO:0000313" key="1">
    <source>
        <dbReference type="EMBL" id="CAD5243260.1"/>
    </source>
</evidence>
<accession>A0A7G2D5U6</accession>
<dbReference type="Proteomes" id="UP000516304">
    <property type="component" value="Chromosome TIRI35C"/>
</dbReference>
<proteinExistence type="predicted"/>
<dbReference type="KEGG" id="tcq:TIRI35C_0106"/>
<organism evidence="1 2">
    <name type="scientific">Thermococcus camini</name>
    <dbReference type="NCBI Taxonomy" id="2016373"/>
    <lineage>
        <taxon>Archaea</taxon>
        <taxon>Methanobacteriati</taxon>
        <taxon>Methanobacteriota</taxon>
        <taxon>Thermococci</taxon>
        <taxon>Thermococcales</taxon>
        <taxon>Thermococcaceae</taxon>
        <taxon>Thermococcus</taxon>
    </lineage>
</organism>
<dbReference type="EMBL" id="LR881183">
    <property type="protein sequence ID" value="CAD5243260.1"/>
    <property type="molecule type" value="Genomic_DNA"/>
</dbReference>
<gene>
    <name evidence="1" type="ORF">TIRI35C_0106</name>
</gene>
<keyword evidence="2" id="KW-1185">Reference proteome</keyword>
<reference evidence="1 2" key="1">
    <citation type="submission" date="2020-09" db="EMBL/GenBank/DDBJ databases">
        <authorList>
            <person name="Courtine D."/>
        </authorList>
    </citation>
    <scope>NUCLEOTIDE SEQUENCE [LARGE SCALE GENOMIC DNA]</scope>
    <source>
        <strain evidence="1 2">IRI35c</strain>
    </source>
</reference>